<dbReference type="HOGENOM" id="CLU_3213998_0_0_4"/>
<organism evidence="1 2">
    <name type="scientific">Castellaniella defragrans (strain DSM 12143 / CCUG 39792 / 65Phen)</name>
    <name type="common">Alcaligenes defragrans</name>
    <dbReference type="NCBI Taxonomy" id="1437824"/>
    <lineage>
        <taxon>Bacteria</taxon>
        <taxon>Pseudomonadati</taxon>
        <taxon>Pseudomonadota</taxon>
        <taxon>Betaproteobacteria</taxon>
        <taxon>Burkholderiales</taxon>
        <taxon>Alcaligenaceae</taxon>
        <taxon>Castellaniella</taxon>
    </lineage>
</organism>
<dbReference type="KEGG" id="cdn:BN940_10716"/>
<sequence length="44" mass="4792">MDRVGVAAGIDRAIIMNTHGAGRRGDQIFVAQQGRHLEFELEGV</sequence>
<dbReference type="Proteomes" id="UP000019805">
    <property type="component" value="Chromosome"/>
</dbReference>
<reference evidence="1 2" key="1">
    <citation type="journal article" date="2014" name="BMC Microbiol.">
        <title>The oxygen-independent metabolism of cyclic monoterpenes in Castellaniella defragrans 65Phen.</title>
        <authorList>
            <person name="Petasch J."/>
            <person name="Disch E.M."/>
            <person name="Markert S."/>
            <person name="Becher D."/>
            <person name="Schweder T."/>
            <person name="Huttel B."/>
            <person name="Reinhardt R."/>
            <person name="Harder J."/>
        </authorList>
    </citation>
    <scope>NUCLEOTIDE SEQUENCE [LARGE SCALE GENOMIC DNA]</scope>
    <source>
        <strain evidence="1">65Phen</strain>
    </source>
</reference>
<dbReference type="EMBL" id="HG916765">
    <property type="protein sequence ID" value="CDM24603.1"/>
    <property type="molecule type" value="Genomic_DNA"/>
</dbReference>
<evidence type="ECO:0000313" key="1">
    <source>
        <dbReference type="EMBL" id="CDM24603.1"/>
    </source>
</evidence>
<name>W8WXX1_CASD6</name>
<dbReference type="AlphaFoldDB" id="W8WXX1"/>
<protein>
    <submittedName>
        <fullName evidence="1">Uncharacterized protein</fullName>
    </submittedName>
</protein>
<gene>
    <name evidence="1" type="ORF">BN940_10716</name>
</gene>
<accession>W8WXX1</accession>
<proteinExistence type="predicted"/>
<keyword evidence="2" id="KW-1185">Reference proteome</keyword>
<evidence type="ECO:0000313" key="2">
    <source>
        <dbReference type="Proteomes" id="UP000019805"/>
    </source>
</evidence>